<evidence type="ECO:0000313" key="2">
    <source>
        <dbReference type="Proteomes" id="UP001221217"/>
    </source>
</evidence>
<accession>A0AAJ1ML38</accession>
<sequence>MIVDLSAQSGSLDLSYIENKKLSINMTTRILGDENETIWHMDSSKITVSGEAVKVKLSGGNLIVIANITPYLNSDNTLFLVAKGEIFMTDSADSEEVKYYTTLKSLPVTVGEKVIFFPLGMAYDSNSNFYSMEMEIQVQSVEDPDDSAKVE</sequence>
<dbReference type="EMBL" id="JAQQAL010000025">
    <property type="protein sequence ID" value="MDC7227446.1"/>
    <property type="molecule type" value="Genomic_DNA"/>
</dbReference>
<reference evidence="1 2" key="1">
    <citation type="submission" date="2022-12" db="EMBL/GenBank/DDBJ databases">
        <title>Metagenome assembled genome from gulf of manar.</title>
        <authorList>
            <person name="Kohli P."/>
            <person name="Pk S."/>
            <person name="Venkata Ramana C."/>
            <person name="Sasikala C."/>
        </authorList>
    </citation>
    <scope>NUCLEOTIDE SEQUENCE [LARGE SCALE GENOMIC DNA]</scope>
    <source>
        <strain evidence="1">JB008</strain>
    </source>
</reference>
<protein>
    <submittedName>
        <fullName evidence="1">Uncharacterized protein</fullName>
    </submittedName>
</protein>
<dbReference type="Proteomes" id="UP001221217">
    <property type="component" value="Unassembled WGS sequence"/>
</dbReference>
<comment type="caution">
    <text evidence="1">The sequence shown here is derived from an EMBL/GenBank/DDBJ whole genome shotgun (WGS) entry which is preliminary data.</text>
</comment>
<dbReference type="AlphaFoldDB" id="A0AAJ1ML38"/>
<organism evidence="1 2">
    <name type="scientific">Candidatus Thalassospirochaeta sargassi</name>
    <dbReference type="NCBI Taxonomy" id="3119039"/>
    <lineage>
        <taxon>Bacteria</taxon>
        <taxon>Pseudomonadati</taxon>
        <taxon>Spirochaetota</taxon>
        <taxon>Spirochaetia</taxon>
        <taxon>Spirochaetales</taxon>
        <taxon>Spirochaetaceae</taxon>
        <taxon>Candidatus Thalassospirochaeta</taxon>
    </lineage>
</organism>
<gene>
    <name evidence="1" type="ORF">PQJ61_11845</name>
</gene>
<evidence type="ECO:0000313" key="1">
    <source>
        <dbReference type="EMBL" id="MDC7227446.1"/>
    </source>
</evidence>
<name>A0AAJ1ML38_9SPIO</name>
<proteinExistence type="predicted"/>